<evidence type="ECO:0000256" key="3">
    <source>
        <dbReference type="ARBA" id="ARBA00022741"/>
    </source>
</evidence>
<keyword evidence="8" id="KW-1185">Reference proteome</keyword>
<dbReference type="GO" id="GO:0004370">
    <property type="term" value="F:glycerol kinase activity"/>
    <property type="evidence" value="ECO:0007669"/>
    <property type="project" value="TreeGrafter"/>
</dbReference>
<dbReference type="Proteomes" id="UP000019102">
    <property type="component" value="Unassembled WGS sequence"/>
</dbReference>
<comment type="caution">
    <text evidence="7">The sequence shown here is derived from an EMBL/GenBank/DDBJ whole genome shotgun (WGS) entry which is preliminary data.</text>
</comment>
<dbReference type="GO" id="GO:0005829">
    <property type="term" value="C:cytosol"/>
    <property type="evidence" value="ECO:0007669"/>
    <property type="project" value="TreeGrafter"/>
</dbReference>
<evidence type="ECO:0000256" key="4">
    <source>
        <dbReference type="ARBA" id="ARBA00022777"/>
    </source>
</evidence>
<dbReference type="AlphaFoldDB" id="W4VIY0"/>
<dbReference type="Gene3D" id="3.30.420.40">
    <property type="match status" value="1"/>
</dbReference>
<dbReference type="GO" id="GO:0006071">
    <property type="term" value="P:glycerol metabolic process"/>
    <property type="evidence" value="ECO:0007669"/>
    <property type="project" value="TreeGrafter"/>
</dbReference>
<dbReference type="RefSeq" id="WP_369403506.1">
    <property type="nucleotide sequence ID" value="NZ_BAVS01000009.1"/>
</dbReference>
<reference evidence="7 8" key="1">
    <citation type="journal article" date="2014" name="Genome Announc.">
        <title>Draft Genome Sequence of the Boron-Tolerant and Moderately Halotolerant Bacterium Gracilibacillus boraciitolerans JCM 21714T.</title>
        <authorList>
            <person name="Ahmed I."/>
            <person name="Oshima K."/>
            <person name="Suda W."/>
            <person name="Kitamura K."/>
            <person name="Iida T."/>
            <person name="Ohmori Y."/>
            <person name="Fujiwara T."/>
            <person name="Hattori M."/>
            <person name="Ohkuma M."/>
        </authorList>
    </citation>
    <scope>NUCLEOTIDE SEQUENCE [LARGE SCALE GENOMIC DNA]</scope>
    <source>
        <strain evidence="7 8">JCM 21714</strain>
    </source>
</reference>
<evidence type="ECO:0000313" key="8">
    <source>
        <dbReference type="Proteomes" id="UP000019102"/>
    </source>
</evidence>
<keyword evidence="4 7" id="KW-0418">Kinase</keyword>
<dbReference type="PANTHER" id="PTHR10196">
    <property type="entry name" value="SUGAR KINASE"/>
    <property type="match status" value="1"/>
</dbReference>
<keyword evidence="5" id="KW-0067">ATP-binding</keyword>
<name>W4VIY0_9BACI</name>
<dbReference type="InterPro" id="IPR043129">
    <property type="entry name" value="ATPase_NBD"/>
</dbReference>
<evidence type="ECO:0000256" key="1">
    <source>
        <dbReference type="ARBA" id="ARBA00009156"/>
    </source>
</evidence>
<evidence type="ECO:0000313" key="7">
    <source>
        <dbReference type="EMBL" id="GAE93106.1"/>
    </source>
</evidence>
<keyword evidence="2" id="KW-0808">Transferase</keyword>
<organism evidence="7 8">
    <name type="scientific">Gracilibacillus boraciitolerans JCM 21714</name>
    <dbReference type="NCBI Taxonomy" id="1298598"/>
    <lineage>
        <taxon>Bacteria</taxon>
        <taxon>Bacillati</taxon>
        <taxon>Bacillota</taxon>
        <taxon>Bacilli</taxon>
        <taxon>Bacillales</taxon>
        <taxon>Bacillaceae</taxon>
        <taxon>Gracilibacillus</taxon>
    </lineage>
</organism>
<evidence type="ECO:0000259" key="6">
    <source>
        <dbReference type="Pfam" id="PF02782"/>
    </source>
</evidence>
<dbReference type="STRING" id="1298598.JCM21714_2144"/>
<feature type="domain" description="Carbohydrate kinase FGGY C-terminal" evidence="6">
    <location>
        <begin position="11"/>
        <end position="162"/>
    </location>
</feature>
<proteinExistence type="inferred from homology"/>
<dbReference type="PANTHER" id="PTHR10196:SF69">
    <property type="entry name" value="GLYCEROL KINASE"/>
    <property type="match status" value="1"/>
</dbReference>
<gene>
    <name evidence="7" type="ORF">JCM21714_2144</name>
</gene>
<evidence type="ECO:0000256" key="2">
    <source>
        <dbReference type="ARBA" id="ARBA00022679"/>
    </source>
</evidence>
<accession>W4VIY0</accession>
<comment type="similarity">
    <text evidence="1">Belongs to the FGGY kinase family.</text>
</comment>
<evidence type="ECO:0000256" key="5">
    <source>
        <dbReference type="ARBA" id="ARBA00022840"/>
    </source>
</evidence>
<dbReference type="eggNOG" id="COG0554">
    <property type="taxonomic scope" value="Bacteria"/>
</dbReference>
<dbReference type="SUPFAM" id="SSF53067">
    <property type="entry name" value="Actin-like ATPase domain"/>
    <property type="match status" value="1"/>
</dbReference>
<dbReference type="Pfam" id="PF02782">
    <property type="entry name" value="FGGY_C"/>
    <property type="match status" value="1"/>
</dbReference>
<sequence length="207" mass="22983">MLRGGRDGIVSYAIEGIIRTTGDVLSWLHHDLELFQSFDEAERLANSIPSNEGVYIVPALVGLGAPYWSPNTKAAILGMNRSTTKAHIIRAGIECIAYQLKDVLDLIELDTDLKIPSLKVDGGATSNQFLMQYSSNILNKKVTASNVAELSVLGSIYLAGLATNVWNSISEIEKLKRDTTEFNNQMHDTERYKFYSEWKTAVQTVLK</sequence>
<dbReference type="InterPro" id="IPR018485">
    <property type="entry name" value="FGGY_C"/>
</dbReference>
<dbReference type="GO" id="GO:0005524">
    <property type="term" value="F:ATP binding"/>
    <property type="evidence" value="ECO:0007669"/>
    <property type="project" value="UniProtKB-KW"/>
</dbReference>
<dbReference type="EMBL" id="BAVS01000009">
    <property type="protein sequence ID" value="GAE93106.1"/>
    <property type="molecule type" value="Genomic_DNA"/>
</dbReference>
<protein>
    <submittedName>
        <fullName evidence="7">Glycerol kinase</fullName>
    </submittedName>
</protein>
<keyword evidence="3" id="KW-0547">Nucleotide-binding</keyword>